<dbReference type="Proteomes" id="UP000242367">
    <property type="component" value="Unassembled WGS sequence"/>
</dbReference>
<comment type="caution">
    <text evidence="1">The sequence shown here is derived from an EMBL/GenBank/DDBJ whole genome shotgun (WGS) entry which is preliminary data.</text>
</comment>
<dbReference type="PANTHER" id="PTHR34613">
    <property type="entry name" value="SLL0800 PROTEIN"/>
    <property type="match status" value="1"/>
</dbReference>
<dbReference type="RefSeq" id="WP_146058985.1">
    <property type="nucleotide sequence ID" value="NZ_MTBP01000001.1"/>
</dbReference>
<sequence>MPSIDHELPLELVRNRPLLAPELLRTAFGVATPDDDRATLGSESFADVHPAELRCDATVLIGDPEEPSFGIIVETQLRYSKRKTFSWPAYLSSLRLRHECPVVLLVLCPDESTARRCDKPIEMGHPGWTLKPLVLCPGRLPAVTDPEEARRQPEMVILSALGHAEGPESASVLKCAAAAIDSVDPKTGRLYHDYLTSRLSAAPRELLEKIVKIDNYEWQSDFAKSHRAEGRAEGEAEMLLNVLEARGFEIRDDVRERITSCTDTALLTAWGKRAVAIEHIEELFA</sequence>
<keyword evidence="2" id="KW-1185">Reference proteome</keyword>
<dbReference type="PANTHER" id="PTHR34613:SF1">
    <property type="entry name" value="SLL6017 PROTEIN"/>
    <property type="match status" value="1"/>
</dbReference>
<evidence type="ECO:0000313" key="2">
    <source>
        <dbReference type="Proteomes" id="UP000242367"/>
    </source>
</evidence>
<organism evidence="1 2">
    <name type="scientific">Actinomadura rubteroloni</name>
    <dbReference type="NCBI Taxonomy" id="1926885"/>
    <lineage>
        <taxon>Bacteria</taxon>
        <taxon>Bacillati</taxon>
        <taxon>Actinomycetota</taxon>
        <taxon>Actinomycetes</taxon>
        <taxon>Streptosporangiales</taxon>
        <taxon>Thermomonosporaceae</taxon>
        <taxon>Actinomadura</taxon>
    </lineage>
</organism>
<gene>
    <name evidence="1" type="ORF">BTM25_12720</name>
</gene>
<dbReference type="AlphaFoldDB" id="A0A2P4UP94"/>
<protein>
    <submittedName>
        <fullName evidence="1">Uncharacterized protein</fullName>
    </submittedName>
</protein>
<reference evidence="1 2" key="1">
    <citation type="journal article" date="2017" name="Chemistry">
        <title>Isolation, Biosynthesis and Chemical Modifications of Rubterolones A-F: Rare Tropolone Alkaloids from Actinomadura sp. 5-2.</title>
        <authorList>
            <person name="Guo H."/>
            <person name="Benndorf R."/>
            <person name="Leichnitz D."/>
            <person name="Klassen J.L."/>
            <person name="Vollmers J."/>
            <person name="Gorls H."/>
            <person name="Steinacker M."/>
            <person name="Weigel C."/>
            <person name="Dahse H.M."/>
            <person name="Kaster A.K."/>
            <person name="de Beer Z.W."/>
            <person name="Poulsen M."/>
            <person name="Beemelmanns C."/>
        </authorList>
    </citation>
    <scope>NUCLEOTIDE SEQUENCE [LARGE SCALE GENOMIC DNA]</scope>
    <source>
        <strain evidence="1 2">5-2</strain>
    </source>
</reference>
<proteinExistence type="predicted"/>
<dbReference type="EMBL" id="MTBP01000001">
    <property type="protein sequence ID" value="POM26864.1"/>
    <property type="molecule type" value="Genomic_DNA"/>
</dbReference>
<evidence type="ECO:0000313" key="1">
    <source>
        <dbReference type="EMBL" id="POM26864.1"/>
    </source>
</evidence>
<name>A0A2P4UP94_9ACTN</name>
<accession>A0A2P4UP94</accession>